<feature type="domain" description="DUF2231" evidence="1">
    <location>
        <begin position="6"/>
        <end position="152"/>
    </location>
</feature>
<sequence length="155" mass="16114">MSTVNGLPGHVLLVHFLVVLTPLTAVLAILCALWPAALRHLIWLVLALAVTCLALTPFTTEAGEWLEGRVDPSPLVTTHAALGDTMIYVTAALVVAALLLLLKHVRTARSAALPQSVVAVITVLVLLIGAGAVVQVYRIGDSGAQSAWADAVSGE</sequence>
<reference evidence="2" key="1">
    <citation type="journal article" date="2019" name="Emerg. Microbes Infect.">
        <title>Comprehensive subspecies identification of 175 nontuberculous mycobacteria species based on 7547 genomic profiles.</title>
        <authorList>
            <person name="Matsumoto Y."/>
            <person name="Kinjo T."/>
            <person name="Motooka D."/>
            <person name="Nabeya D."/>
            <person name="Jung N."/>
            <person name="Uechi K."/>
            <person name="Horii T."/>
            <person name="Iida T."/>
            <person name="Fujita J."/>
            <person name="Nakamura S."/>
        </authorList>
    </citation>
    <scope>NUCLEOTIDE SEQUENCE [LARGE SCALE GENOMIC DNA]</scope>
    <source>
        <strain evidence="2">JCM 13671</strain>
    </source>
</reference>
<dbReference type="AlphaFoldDB" id="A0A7I7XVR5"/>
<evidence type="ECO:0000259" key="1">
    <source>
        <dbReference type="Pfam" id="PF09990"/>
    </source>
</evidence>
<organism evidence="2 3">
    <name type="scientific">Mycolicibacterium confluentis</name>
    <dbReference type="NCBI Taxonomy" id="28047"/>
    <lineage>
        <taxon>Bacteria</taxon>
        <taxon>Bacillati</taxon>
        <taxon>Actinomycetota</taxon>
        <taxon>Actinomycetes</taxon>
        <taxon>Mycobacteriales</taxon>
        <taxon>Mycobacteriaceae</taxon>
        <taxon>Mycolicibacterium</taxon>
    </lineage>
</organism>
<evidence type="ECO:0000313" key="3">
    <source>
        <dbReference type="Proteomes" id="UP000466931"/>
    </source>
</evidence>
<name>A0A7I7XVR5_9MYCO</name>
<proteinExistence type="predicted"/>
<dbReference type="InterPro" id="IPR019251">
    <property type="entry name" value="DUF2231_TM"/>
</dbReference>
<dbReference type="Proteomes" id="UP000466931">
    <property type="component" value="Chromosome"/>
</dbReference>
<dbReference type="RefSeq" id="WP_085153394.1">
    <property type="nucleotide sequence ID" value="NZ_AP022612.1"/>
</dbReference>
<evidence type="ECO:0000313" key="2">
    <source>
        <dbReference type="EMBL" id="BBZ33400.1"/>
    </source>
</evidence>
<reference evidence="2" key="2">
    <citation type="submission" date="2020-02" db="EMBL/GenBank/DDBJ databases">
        <authorList>
            <person name="Matsumoto Y."/>
            <person name="Motooka D."/>
            <person name="Nakamura S."/>
        </authorList>
    </citation>
    <scope>NUCLEOTIDE SEQUENCE</scope>
    <source>
        <strain evidence="2">JCM 13671</strain>
    </source>
</reference>
<protein>
    <recommendedName>
        <fullName evidence="1">DUF2231 domain-containing protein</fullName>
    </recommendedName>
</protein>
<dbReference type="Pfam" id="PF09990">
    <property type="entry name" value="DUF2231"/>
    <property type="match status" value="1"/>
</dbReference>
<keyword evidence="3" id="KW-1185">Reference proteome</keyword>
<dbReference type="EMBL" id="AP022612">
    <property type="protein sequence ID" value="BBZ33400.1"/>
    <property type="molecule type" value="Genomic_DNA"/>
</dbReference>
<accession>A0A7I7XVR5</accession>
<gene>
    <name evidence="2" type="ORF">MCNF_20050</name>
</gene>
<dbReference type="OrthoDB" id="4948879at2"/>